<dbReference type="InterPro" id="IPR001680">
    <property type="entry name" value="WD40_rpt"/>
</dbReference>
<dbReference type="InterPro" id="IPR036322">
    <property type="entry name" value="WD40_repeat_dom_sf"/>
</dbReference>
<dbReference type="PROSITE" id="PS50082">
    <property type="entry name" value="WD_REPEATS_2"/>
    <property type="match status" value="4"/>
</dbReference>
<dbReference type="STRING" id="4846.A0A367JN55"/>
<keyword evidence="5" id="KW-0175">Coiled coil</keyword>
<dbReference type="GO" id="GO:0034045">
    <property type="term" value="C:phagophore assembly site membrane"/>
    <property type="evidence" value="ECO:0007669"/>
    <property type="project" value="TreeGrafter"/>
</dbReference>
<dbReference type="InterPro" id="IPR045160">
    <property type="entry name" value="ATG16"/>
</dbReference>
<evidence type="ECO:0000256" key="3">
    <source>
        <dbReference type="ARBA" id="ARBA00022737"/>
    </source>
</evidence>
<dbReference type="Gene3D" id="2.130.10.10">
    <property type="entry name" value="YVTN repeat-like/Quinoprotein amine dehydrogenase"/>
    <property type="match status" value="2"/>
</dbReference>
<dbReference type="Proteomes" id="UP000253551">
    <property type="component" value="Unassembled WGS sequence"/>
</dbReference>
<feature type="repeat" description="WD" evidence="4">
    <location>
        <begin position="270"/>
        <end position="311"/>
    </location>
</feature>
<dbReference type="SMART" id="SM00320">
    <property type="entry name" value="WD40"/>
    <property type="match status" value="5"/>
</dbReference>
<evidence type="ECO:0000256" key="1">
    <source>
        <dbReference type="ARBA" id="ARBA00005331"/>
    </source>
</evidence>
<name>A0A367JN55_RHIST</name>
<keyword evidence="2 4" id="KW-0853">WD repeat</keyword>
<dbReference type="CDD" id="cd00200">
    <property type="entry name" value="WD40"/>
    <property type="match status" value="1"/>
</dbReference>
<feature type="repeat" description="WD" evidence="4">
    <location>
        <begin position="312"/>
        <end position="353"/>
    </location>
</feature>
<accession>A0A367JN55</accession>
<dbReference type="PANTHER" id="PTHR19878:SF8">
    <property type="entry name" value="AUTOPHAGY-RELATED 16, ISOFORM F"/>
    <property type="match status" value="1"/>
</dbReference>
<dbReference type="GO" id="GO:0034274">
    <property type="term" value="C:Atg12-Atg5-Atg16 complex"/>
    <property type="evidence" value="ECO:0007669"/>
    <property type="project" value="TreeGrafter"/>
</dbReference>
<feature type="domain" description="Autophagy-related protein 16" evidence="6">
    <location>
        <begin position="6"/>
        <end position="186"/>
    </location>
</feature>
<evidence type="ECO:0000313" key="8">
    <source>
        <dbReference type="Proteomes" id="UP000253551"/>
    </source>
</evidence>
<reference evidence="7 8" key="1">
    <citation type="journal article" date="2018" name="G3 (Bethesda)">
        <title>Phylogenetic and Phylogenomic Definition of Rhizopus Species.</title>
        <authorList>
            <person name="Gryganskyi A.P."/>
            <person name="Golan J."/>
            <person name="Dolatabadi S."/>
            <person name="Mondo S."/>
            <person name="Robb S."/>
            <person name="Idnurm A."/>
            <person name="Muszewska A."/>
            <person name="Steczkiewicz K."/>
            <person name="Masonjones S."/>
            <person name="Liao H.L."/>
            <person name="Gajdeczka M.T."/>
            <person name="Anike F."/>
            <person name="Vuek A."/>
            <person name="Anishchenko I.M."/>
            <person name="Voigt K."/>
            <person name="de Hoog G.S."/>
            <person name="Smith M.E."/>
            <person name="Heitman J."/>
            <person name="Vilgalys R."/>
            <person name="Stajich J.E."/>
        </authorList>
    </citation>
    <scope>NUCLEOTIDE SEQUENCE [LARGE SCALE GENOMIC DNA]</scope>
    <source>
        <strain evidence="7 8">LSU 92-RS-03</strain>
    </source>
</reference>
<feature type="repeat" description="WD" evidence="4">
    <location>
        <begin position="367"/>
        <end position="395"/>
    </location>
</feature>
<dbReference type="Pfam" id="PF08614">
    <property type="entry name" value="ATG16"/>
    <property type="match status" value="1"/>
</dbReference>
<comment type="caution">
    <text evidence="7">The sequence shown here is derived from an EMBL/GenBank/DDBJ whole genome shotgun (WGS) entry which is preliminary data.</text>
</comment>
<feature type="coiled-coil region" evidence="5">
    <location>
        <begin position="132"/>
        <end position="202"/>
    </location>
</feature>
<dbReference type="InterPro" id="IPR015943">
    <property type="entry name" value="WD40/YVTN_repeat-like_dom_sf"/>
</dbReference>
<protein>
    <recommendedName>
        <fullName evidence="6">Autophagy-related protein 16 domain-containing protein</fullName>
    </recommendedName>
</protein>
<dbReference type="AlphaFoldDB" id="A0A367JN55"/>
<gene>
    <name evidence="7" type="ORF">CU098_008357</name>
</gene>
<dbReference type="GO" id="GO:0000045">
    <property type="term" value="P:autophagosome assembly"/>
    <property type="evidence" value="ECO:0007669"/>
    <property type="project" value="InterPro"/>
</dbReference>
<dbReference type="PROSITE" id="PS50294">
    <property type="entry name" value="WD_REPEATS_REGION"/>
    <property type="match status" value="3"/>
</dbReference>
<dbReference type="PANTHER" id="PTHR19878">
    <property type="entry name" value="AUTOPHAGY PROTEIN 16-LIKE"/>
    <property type="match status" value="1"/>
</dbReference>
<dbReference type="OrthoDB" id="538223at2759"/>
<feature type="non-terminal residue" evidence="7">
    <location>
        <position position="467"/>
    </location>
</feature>
<evidence type="ECO:0000256" key="2">
    <source>
        <dbReference type="ARBA" id="ARBA00022574"/>
    </source>
</evidence>
<feature type="repeat" description="WD" evidence="4">
    <location>
        <begin position="397"/>
        <end position="438"/>
    </location>
</feature>
<comment type="similarity">
    <text evidence="1">Belongs to the ATG16 family.</text>
</comment>
<evidence type="ECO:0000256" key="4">
    <source>
        <dbReference type="PROSITE-ProRule" id="PRU00221"/>
    </source>
</evidence>
<dbReference type="CDD" id="cd22887">
    <property type="entry name" value="Atg16_CCD"/>
    <property type="match status" value="1"/>
</dbReference>
<keyword evidence="3" id="KW-0677">Repeat</keyword>
<evidence type="ECO:0000259" key="6">
    <source>
        <dbReference type="Pfam" id="PF08614"/>
    </source>
</evidence>
<dbReference type="InterPro" id="IPR019775">
    <property type="entry name" value="WD40_repeat_CS"/>
</dbReference>
<evidence type="ECO:0000256" key="5">
    <source>
        <dbReference type="SAM" id="Coils"/>
    </source>
</evidence>
<dbReference type="Pfam" id="PF00400">
    <property type="entry name" value="WD40"/>
    <property type="match status" value="5"/>
</dbReference>
<proteinExistence type="inferred from homology"/>
<dbReference type="InterPro" id="IPR013923">
    <property type="entry name" value="Autophagy-rel_prot_16_dom"/>
</dbReference>
<keyword evidence="8" id="KW-1185">Reference proteome</keyword>
<organism evidence="7 8">
    <name type="scientific">Rhizopus stolonifer</name>
    <name type="common">Rhizopus nigricans</name>
    <dbReference type="NCBI Taxonomy" id="4846"/>
    <lineage>
        <taxon>Eukaryota</taxon>
        <taxon>Fungi</taxon>
        <taxon>Fungi incertae sedis</taxon>
        <taxon>Mucoromycota</taxon>
        <taxon>Mucoromycotina</taxon>
        <taxon>Mucoromycetes</taxon>
        <taxon>Mucorales</taxon>
        <taxon>Mucorineae</taxon>
        <taxon>Rhizopodaceae</taxon>
        <taxon>Rhizopus</taxon>
    </lineage>
</organism>
<dbReference type="GO" id="GO:0000421">
    <property type="term" value="C:autophagosome membrane"/>
    <property type="evidence" value="ECO:0007669"/>
    <property type="project" value="TreeGrafter"/>
</dbReference>
<dbReference type="EMBL" id="PJQM01002999">
    <property type="protein sequence ID" value="RCH91390.1"/>
    <property type="molecule type" value="Genomic_DNA"/>
</dbReference>
<dbReference type="SUPFAM" id="SSF50978">
    <property type="entry name" value="WD40 repeat-like"/>
    <property type="match status" value="1"/>
</dbReference>
<evidence type="ECO:0000313" key="7">
    <source>
        <dbReference type="EMBL" id="RCH91390.1"/>
    </source>
</evidence>
<dbReference type="GO" id="GO:0043495">
    <property type="term" value="F:protein-membrane adaptor activity"/>
    <property type="evidence" value="ECO:0007669"/>
    <property type="project" value="TreeGrafter"/>
</dbReference>
<sequence>MTFREEILERLKTRNRQEGIFHELFLVNHTLLQKNIESQRNERTKKVNVSQDGSLAELNKRIGELNEERAEMYKTQSENAQRLVHLSEQLRQREDSEKRLFKETSQLLDKVKKLSILNDAQTHQLREKDVAIQILQDEHHALSLEITSVENKNNEISEENKKISEDNKELLQRWIDLKNKEAEKMNEVTEFYEQMLQQARNSPQPKREEPKHAPISYNMVPKQVLKKFSAGDGDTHCIASSSNRSYIATSGEDKKVRLFDARTGKPLRALTGAVQTITSLAFNSTDELIVGSSSDNSTKAWSLSTQRLVNTFTGHTGRVSAAKFLGDSTGLVTCGHDRTIRTWEFERGYLLRTLYHFSICNDVCLMDPDGQTLISGHLDGGVRFWDANKGSEIADLTNVHSGQITSVSMSPDGSSLLTNSRDNTLKIIDVRTYHVLKTLKADSYQNGLNWSRACFSPDGNHVAAGSM</sequence>
<dbReference type="PROSITE" id="PS00678">
    <property type="entry name" value="WD_REPEATS_1"/>
    <property type="match status" value="1"/>
</dbReference>